<accession>A0A2P2IJY3</accession>
<proteinExistence type="predicted"/>
<dbReference type="AlphaFoldDB" id="A0A2P2IJY3"/>
<evidence type="ECO:0000313" key="1">
    <source>
        <dbReference type="EMBL" id="MBW81517.1"/>
    </source>
</evidence>
<name>A0A2P2IJY3_RHIMU</name>
<organism evidence="1">
    <name type="scientific">Rhizophora mucronata</name>
    <name type="common">Asiatic mangrove</name>
    <dbReference type="NCBI Taxonomy" id="61149"/>
    <lineage>
        <taxon>Eukaryota</taxon>
        <taxon>Viridiplantae</taxon>
        <taxon>Streptophyta</taxon>
        <taxon>Embryophyta</taxon>
        <taxon>Tracheophyta</taxon>
        <taxon>Spermatophyta</taxon>
        <taxon>Magnoliopsida</taxon>
        <taxon>eudicotyledons</taxon>
        <taxon>Gunneridae</taxon>
        <taxon>Pentapetalae</taxon>
        <taxon>rosids</taxon>
        <taxon>fabids</taxon>
        <taxon>Malpighiales</taxon>
        <taxon>Rhizophoraceae</taxon>
        <taxon>Rhizophora</taxon>
    </lineage>
</organism>
<reference evidence="1" key="1">
    <citation type="submission" date="2018-02" db="EMBL/GenBank/DDBJ databases">
        <title>Rhizophora mucronata_Transcriptome.</title>
        <authorList>
            <person name="Meera S.P."/>
            <person name="Sreeshan A."/>
            <person name="Augustine A."/>
        </authorList>
    </citation>
    <scope>NUCLEOTIDE SEQUENCE</scope>
    <source>
        <tissue evidence="1">Leaf</tissue>
    </source>
</reference>
<dbReference type="EMBL" id="GGEC01001034">
    <property type="protein sequence ID" value="MBW81517.1"/>
    <property type="molecule type" value="Transcribed_RNA"/>
</dbReference>
<protein>
    <submittedName>
        <fullName evidence="1">Uncharacterized protein</fullName>
    </submittedName>
</protein>
<sequence length="22" mass="2572">MPSKIQSFGYIYIKQIIKTPES</sequence>